<accession>A0ABP1PTK9</accession>
<sequence length="131" mass="14921">MASSESRNFVAENKPIDLSSICYAITSPNGEILQRSGRRGGSWIIKSHFDVTLRPHKLTFIETGLMVYLADCTYKHIGDPTDAFETHQFKVLMGNLEYADCDHLMVAVRGMVEDCETLADYLEEYFYRILS</sequence>
<evidence type="ECO:0000313" key="1">
    <source>
        <dbReference type="EMBL" id="CAL8076845.1"/>
    </source>
</evidence>
<organism evidence="1 2">
    <name type="scientific">Orchesella dallaii</name>
    <dbReference type="NCBI Taxonomy" id="48710"/>
    <lineage>
        <taxon>Eukaryota</taxon>
        <taxon>Metazoa</taxon>
        <taxon>Ecdysozoa</taxon>
        <taxon>Arthropoda</taxon>
        <taxon>Hexapoda</taxon>
        <taxon>Collembola</taxon>
        <taxon>Entomobryomorpha</taxon>
        <taxon>Entomobryoidea</taxon>
        <taxon>Orchesellidae</taxon>
        <taxon>Orchesellinae</taxon>
        <taxon>Orchesella</taxon>
    </lineage>
</organism>
<protein>
    <submittedName>
        <fullName evidence="1">Uncharacterized protein</fullName>
    </submittedName>
</protein>
<name>A0ABP1PTK9_9HEXA</name>
<dbReference type="EMBL" id="CAXLJM020000012">
    <property type="protein sequence ID" value="CAL8076845.1"/>
    <property type="molecule type" value="Genomic_DNA"/>
</dbReference>
<reference evidence="1 2" key="1">
    <citation type="submission" date="2024-08" db="EMBL/GenBank/DDBJ databases">
        <authorList>
            <person name="Cucini C."/>
            <person name="Frati F."/>
        </authorList>
    </citation>
    <scope>NUCLEOTIDE SEQUENCE [LARGE SCALE GENOMIC DNA]</scope>
</reference>
<dbReference type="Proteomes" id="UP001642540">
    <property type="component" value="Unassembled WGS sequence"/>
</dbReference>
<comment type="caution">
    <text evidence="1">The sequence shown here is derived from an EMBL/GenBank/DDBJ whole genome shotgun (WGS) entry which is preliminary data.</text>
</comment>
<proteinExistence type="predicted"/>
<gene>
    <name evidence="1" type="ORF">ODALV1_LOCUS3610</name>
</gene>
<evidence type="ECO:0000313" key="2">
    <source>
        <dbReference type="Proteomes" id="UP001642540"/>
    </source>
</evidence>
<keyword evidence="2" id="KW-1185">Reference proteome</keyword>